<name>A0A484MVW6_9ASTE</name>
<gene>
    <name evidence="1" type="ORF">CCAM_LOCUS34891</name>
</gene>
<accession>A0A484MVW6</accession>
<sequence>MQQLANKREKNLVDKCLTEDSGVGVKATRIVMACLNECPAERPEAKCLLRAFEGLKGEKNGAAQKQSGLEHEASSA</sequence>
<reference evidence="1 2" key="1">
    <citation type="submission" date="2018-04" db="EMBL/GenBank/DDBJ databases">
        <authorList>
            <person name="Vogel A."/>
        </authorList>
    </citation>
    <scope>NUCLEOTIDE SEQUENCE [LARGE SCALE GENOMIC DNA]</scope>
</reference>
<evidence type="ECO:0000313" key="2">
    <source>
        <dbReference type="Proteomes" id="UP000595140"/>
    </source>
</evidence>
<dbReference type="Proteomes" id="UP000595140">
    <property type="component" value="Unassembled WGS sequence"/>
</dbReference>
<dbReference type="EMBL" id="OOIL02004817">
    <property type="protein sequence ID" value="VFQ93115.1"/>
    <property type="molecule type" value="Genomic_DNA"/>
</dbReference>
<keyword evidence="2" id="KW-1185">Reference proteome</keyword>
<evidence type="ECO:0000313" key="1">
    <source>
        <dbReference type="EMBL" id="VFQ93115.1"/>
    </source>
</evidence>
<proteinExistence type="predicted"/>
<organism evidence="1 2">
    <name type="scientific">Cuscuta campestris</name>
    <dbReference type="NCBI Taxonomy" id="132261"/>
    <lineage>
        <taxon>Eukaryota</taxon>
        <taxon>Viridiplantae</taxon>
        <taxon>Streptophyta</taxon>
        <taxon>Embryophyta</taxon>
        <taxon>Tracheophyta</taxon>
        <taxon>Spermatophyta</taxon>
        <taxon>Magnoliopsida</taxon>
        <taxon>eudicotyledons</taxon>
        <taxon>Gunneridae</taxon>
        <taxon>Pentapetalae</taxon>
        <taxon>asterids</taxon>
        <taxon>lamiids</taxon>
        <taxon>Solanales</taxon>
        <taxon>Convolvulaceae</taxon>
        <taxon>Cuscuteae</taxon>
        <taxon>Cuscuta</taxon>
        <taxon>Cuscuta subgen. Grammica</taxon>
        <taxon>Cuscuta sect. Cleistogrammica</taxon>
    </lineage>
</organism>
<protein>
    <submittedName>
        <fullName evidence="1">Uncharacterized protein</fullName>
    </submittedName>
</protein>
<dbReference type="AlphaFoldDB" id="A0A484MVW6"/>